<keyword evidence="2" id="KW-1185">Reference proteome</keyword>
<reference evidence="2" key="1">
    <citation type="journal article" date="2019" name="Int. J. Syst. Evol. Microbiol.">
        <title>The Global Catalogue of Microorganisms (GCM) 10K type strain sequencing project: providing services to taxonomists for standard genome sequencing and annotation.</title>
        <authorList>
            <consortium name="The Broad Institute Genomics Platform"/>
            <consortium name="The Broad Institute Genome Sequencing Center for Infectious Disease"/>
            <person name="Wu L."/>
            <person name="Ma J."/>
        </authorList>
    </citation>
    <scope>NUCLEOTIDE SEQUENCE [LARGE SCALE GENOMIC DNA]</scope>
    <source>
        <strain evidence="2">JCM 18302</strain>
    </source>
</reference>
<organism evidence="1 2">
    <name type="scientific">Pseudonocardia adelaidensis</name>
    <dbReference type="NCBI Taxonomy" id="648754"/>
    <lineage>
        <taxon>Bacteria</taxon>
        <taxon>Bacillati</taxon>
        <taxon>Actinomycetota</taxon>
        <taxon>Actinomycetes</taxon>
        <taxon>Pseudonocardiales</taxon>
        <taxon>Pseudonocardiaceae</taxon>
        <taxon>Pseudonocardia</taxon>
    </lineage>
</organism>
<dbReference type="Proteomes" id="UP001500804">
    <property type="component" value="Unassembled WGS sequence"/>
</dbReference>
<evidence type="ECO:0000313" key="2">
    <source>
        <dbReference type="Proteomes" id="UP001500804"/>
    </source>
</evidence>
<evidence type="ECO:0000313" key="1">
    <source>
        <dbReference type="EMBL" id="GAA5116860.1"/>
    </source>
</evidence>
<name>A0ABP9NI26_9PSEU</name>
<protein>
    <recommendedName>
        <fullName evidence="3">Serine/threonine protein kinase</fullName>
    </recommendedName>
</protein>
<proteinExistence type="predicted"/>
<evidence type="ECO:0008006" key="3">
    <source>
        <dbReference type="Google" id="ProtNLM"/>
    </source>
</evidence>
<accession>A0ABP9NI26</accession>
<sequence length="235" mass="22861">MTRGSAVGRFAPLITLGTVAALGGGLLFVNTTAGQPSVTAGTAVAAPPITAAQAGPGPAPEAAPVVPPAAAPAVAKAAYTGRSAGNEVTVALAVKDGRAVAYVCDGKKLEAWFEGTLAGDDLQLSAADGKPAITATVTEAATLGTVTVGGKDLPFAAKGVEAPAGLYEGRAAVRGVLTRIGWIVEDNGKVTGVANAGGSRRPAPALDPADPAATRIEGVPVTVTALDGAVPVIGR</sequence>
<comment type="caution">
    <text evidence="1">The sequence shown here is derived from an EMBL/GenBank/DDBJ whole genome shotgun (WGS) entry which is preliminary data.</text>
</comment>
<dbReference type="EMBL" id="BAABJO010000005">
    <property type="protein sequence ID" value="GAA5116860.1"/>
    <property type="molecule type" value="Genomic_DNA"/>
</dbReference>
<gene>
    <name evidence="1" type="ORF">GCM10023320_18130</name>
</gene>